<feature type="domain" description="Doubled CXXCH motif" evidence="2">
    <location>
        <begin position="121"/>
        <end position="160"/>
    </location>
</feature>
<feature type="compositionally biased region" description="Basic and acidic residues" evidence="1">
    <location>
        <begin position="58"/>
        <end position="69"/>
    </location>
</feature>
<comment type="caution">
    <text evidence="3">The sequence shown here is derived from an EMBL/GenBank/DDBJ whole genome shotgun (WGS) entry which is preliminary data.</text>
</comment>
<dbReference type="Gene3D" id="1.10.1130.10">
    <property type="entry name" value="Flavocytochrome C3, Chain A"/>
    <property type="match status" value="1"/>
</dbReference>
<gene>
    <name evidence="3" type="ORF">JFN90_13265</name>
</gene>
<dbReference type="InterPro" id="IPR036280">
    <property type="entry name" value="Multihaem_cyt_sf"/>
</dbReference>
<evidence type="ECO:0000259" key="2">
    <source>
        <dbReference type="Pfam" id="PF09699"/>
    </source>
</evidence>
<accession>A0ABS0YUH2</accession>
<proteinExistence type="predicted"/>
<dbReference type="Pfam" id="PF09699">
    <property type="entry name" value="Paired_CXXCH_1"/>
    <property type="match status" value="2"/>
</dbReference>
<name>A0ABS0YUH2_9BACT</name>
<dbReference type="EMBL" id="JAEMHK010000009">
    <property type="protein sequence ID" value="MBJ6801097.1"/>
    <property type="molecule type" value="Genomic_DNA"/>
</dbReference>
<dbReference type="InterPro" id="IPR010177">
    <property type="entry name" value="Paired_CXXCH_1"/>
</dbReference>
<dbReference type="RefSeq" id="WP_199395593.1">
    <property type="nucleotide sequence ID" value="NZ_JAEMHK010000009.1"/>
</dbReference>
<dbReference type="NCBIfam" id="TIGR01905">
    <property type="entry name" value="paired_CXXCH_1"/>
    <property type="match status" value="2"/>
</dbReference>
<dbReference type="SUPFAM" id="SSF48695">
    <property type="entry name" value="Multiheme cytochromes"/>
    <property type="match status" value="1"/>
</dbReference>
<evidence type="ECO:0000256" key="1">
    <source>
        <dbReference type="SAM" id="MobiDB-lite"/>
    </source>
</evidence>
<dbReference type="PROSITE" id="PS51257">
    <property type="entry name" value="PROKAR_LIPOPROTEIN"/>
    <property type="match status" value="1"/>
</dbReference>
<organism evidence="3 4">
    <name type="scientific">Geomonas propionica</name>
    <dbReference type="NCBI Taxonomy" id="2798582"/>
    <lineage>
        <taxon>Bacteria</taxon>
        <taxon>Pseudomonadati</taxon>
        <taxon>Thermodesulfobacteriota</taxon>
        <taxon>Desulfuromonadia</taxon>
        <taxon>Geobacterales</taxon>
        <taxon>Geobacteraceae</taxon>
        <taxon>Geomonas</taxon>
    </lineage>
</organism>
<protein>
    <submittedName>
        <fullName evidence="3">Cytochrome C</fullName>
    </submittedName>
</protein>
<keyword evidence="4" id="KW-1185">Reference proteome</keyword>
<evidence type="ECO:0000313" key="4">
    <source>
        <dbReference type="Proteomes" id="UP000641025"/>
    </source>
</evidence>
<feature type="domain" description="Doubled CXXCH motif" evidence="2">
    <location>
        <begin position="77"/>
        <end position="113"/>
    </location>
</feature>
<feature type="region of interest" description="Disordered" evidence="1">
    <location>
        <begin position="58"/>
        <end position="78"/>
    </location>
</feature>
<reference evidence="3 4" key="1">
    <citation type="submission" date="2020-12" db="EMBL/GenBank/DDBJ databases">
        <title>Geomonas sp. Red259, isolated from paddy soil.</title>
        <authorList>
            <person name="Xu Z."/>
            <person name="Zhang Z."/>
            <person name="Masuda Y."/>
            <person name="Itoh H."/>
            <person name="Senoo K."/>
        </authorList>
    </citation>
    <scope>NUCLEOTIDE SEQUENCE [LARGE SCALE GENOMIC DNA]</scope>
    <source>
        <strain evidence="3 4">Red259</strain>
    </source>
</reference>
<dbReference type="Proteomes" id="UP000641025">
    <property type="component" value="Unassembled WGS sequence"/>
</dbReference>
<evidence type="ECO:0000313" key="3">
    <source>
        <dbReference type="EMBL" id="MBJ6801097.1"/>
    </source>
</evidence>
<sequence>MGIAARQVLWLLAALVLLSGCGPAATHRFLVTFFDEVPSFPPQEQYCAELDEQVRKKAAEPPRKSEAVEQKLQGSSHPPYAEKRCNGCHQSDKTSVSGLLKPPNELCFMCHPKILKHRFAHGPAAEGECLGCHLPHEASYPSLLARPPASLCDRCHSERRAAAGMHDRITKSGVVCVDCHDPHSGTSKYFLK</sequence>